<proteinExistence type="predicted"/>
<dbReference type="EMBL" id="BAABBQ010000001">
    <property type="protein sequence ID" value="GAA4014433.1"/>
    <property type="molecule type" value="Genomic_DNA"/>
</dbReference>
<sequence>MATATHQLTPEEAHADLAPENVVVRFAGDSGDGMQLTGGQFTLSTALAGNDLATFPDFPAEIRAPQGTTFGVSAFQINFGSASIETAGDQPDVLVAMNPAALKVNVAALREGGLIIADEGEFSARNLAKAGYEQSPLDDGSLAKWQLVRFNISQLTLDAVKPFGLGNKEALRCKNMWTLGLALWMFDRDRQPIVDWLKAKFAKAPTLVEANVAALNAGHAYGETVEMGAAFRPRSIPAAPAEPGLYRTVTGAESLGLGLVAGAQLAELPMFFGSYPITPASPLLHHLSRLKEYGITTFQAEDEIAAICAALGASYAGSLGVTSSSGPGIALKTEAMGLAIMTELPLVIVNSQRGGPSTGLPTKTEQSDLYQAVYGRNGDAPLPVIAARSPADAFEVAIEAVRLATRYMTPVMLLTDGYIANAAEPWKVPDMTAFEAFPVVHANENDVPRTDAGKLMPYARDEKLARPWIKPGTPGLTHRIGGIEKNPGTGDLDYSPTAHAEMTCQRQQKVLGIADDIPHQEVCLGEAGAKVALIGWGSTFGPIHQAVKRLRARGLDVAHVHVRHIWPLPANLGELLRSFGTVICPEMNSGQFKTLLRDQYLVDVQSLTKVSGQPFRIAEIEAAAAEAHGGVVPPDVTQLPEGDSGHDPGHPHAAEVTA</sequence>
<protein>
    <submittedName>
        <fullName evidence="6">2-oxoacid:acceptor oxidoreductase subunit alpha</fullName>
    </submittedName>
</protein>
<dbReference type="InterPro" id="IPR002880">
    <property type="entry name" value="Pyrv_Fd/Flavodoxin_OxRdtase_N"/>
</dbReference>
<dbReference type="InterPro" id="IPR029061">
    <property type="entry name" value="THDP-binding"/>
</dbReference>
<feature type="domain" description="Pyruvate flavodoxin/ferredoxin oxidoreductase pyrimidine binding" evidence="4">
    <location>
        <begin position="269"/>
        <end position="445"/>
    </location>
</feature>
<evidence type="ECO:0000313" key="7">
    <source>
        <dbReference type="Proteomes" id="UP001500235"/>
    </source>
</evidence>
<dbReference type="Proteomes" id="UP001500235">
    <property type="component" value="Unassembled WGS sequence"/>
</dbReference>
<dbReference type="PANTHER" id="PTHR32154">
    <property type="entry name" value="PYRUVATE-FLAVODOXIN OXIDOREDUCTASE-RELATED"/>
    <property type="match status" value="1"/>
</dbReference>
<organism evidence="6 7">
    <name type="scientific">Sphingomonas swuensis</name>
    <dbReference type="NCBI Taxonomy" id="977800"/>
    <lineage>
        <taxon>Bacteria</taxon>
        <taxon>Pseudomonadati</taxon>
        <taxon>Pseudomonadota</taxon>
        <taxon>Alphaproteobacteria</taxon>
        <taxon>Sphingomonadales</taxon>
        <taxon>Sphingomonadaceae</taxon>
        <taxon>Sphingomonas</taxon>
    </lineage>
</organism>
<keyword evidence="7" id="KW-1185">Reference proteome</keyword>
<name>A0ABP7SNX7_9SPHN</name>
<dbReference type="SUPFAM" id="SSF52922">
    <property type="entry name" value="TK C-terminal domain-like"/>
    <property type="match status" value="1"/>
</dbReference>
<dbReference type="CDD" id="cd07034">
    <property type="entry name" value="TPP_PYR_PFOR_IOR-alpha_like"/>
    <property type="match status" value="1"/>
</dbReference>
<evidence type="ECO:0000256" key="2">
    <source>
        <dbReference type="SAM" id="MobiDB-lite"/>
    </source>
</evidence>
<dbReference type="PANTHER" id="PTHR32154:SF20">
    <property type="entry name" value="2-OXOGLUTARATE OXIDOREDUCTASE SUBUNIT KORA"/>
    <property type="match status" value="1"/>
</dbReference>
<evidence type="ECO:0000259" key="3">
    <source>
        <dbReference type="Pfam" id="PF01558"/>
    </source>
</evidence>
<evidence type="ECO:0000313" key="6">
    <source>
        <dbReference type="EMBL" id="GAA4014433.1"/>
    </source>
</evidence>
<dbReference type="Pfam" id="PF01855">
    <property type="entry name" value="POR_N"/>
    <property type="match status" value="1"/>
</dbReference>
<feature type="compositionally biased region" description="Basic and acidic residues" evidence="2">
    <location>
        <begin position="643"/>
        <end position="658"/>
    </location>
</feature>
<dbReference type="InterPro" id="IPR019752">
    <property type="entry name" value="Pyrv/ketoisovalerate_OxRed_cat"/>
</dbReference>
<dbReference type="SUPFAM" id="SSF52518">
    <property type="entry name" value="Thiamin diphosphate-binding fold (THDP-binding)"/>
    <property type="match status" value="1"/>
</dbReference>
<dbReference type="InterPro" id="IPR002869">
    <property type="entry name" value="Pyrv_flavodox_OxRed_cen"/>
</dbReference>
<keyword evidence="1" id="KW-0560">Oxidoreductase</keyword>
<dbReference type="InterPro" id="IPR050722">
    <property type="entry name" value="Pyruvate:ferred/Flavod_OxRd"/>
</dbReference>
<accession>A0ABP7SNX7</accession>
<dbReference type="Pfam" id="PF17147">
    <property type="entry name" value="PFOR_II"/>
    <property type="match status" value="1"/>
</dbReference>
<dbReference type="SUPFAM" id="SSF53323">
    <property type="entry name" value="Pyruvate-ferredoxin oxidoreductase, PFOR, domain III"/>
    <property type="match status" value="1"/>
</dbReference>
<evidence type="ECO:0000259" key="5">
    <source>
        <dbReference type="Pfam" id="PF17147"/>
    </source>
</evidence>
<dbReference type="RefSeq" id="WP_344706382.1">
    <property type="nucleotide sequence ID" value="NZ_BAABBQ010000001.1"/>
</dbReference>
<comment type="caution">
    <text evidence="6">The sequence shown here is derived from an EMBL/GenBank/DDBJ whole genome shotgun (WGS) entry which is preliminary data.</text>
</comment>
<dbReference type="InterPro" id="IPR033412">
    <property type="entry name" value="PFOR_II"/>
</dbReference>
<evidence type="ECO:0000256" key="1">
    <source>
        <dbReference type="ARBA" id="ARBA00023002"/>
    </source>
</evidence>
<dbReference type="Pfam" id="PF01558">
    <property type="entry name" value="POR"/>
    <property type="match status" value="1"/>
</dbReference>
<feature type="region of interest" description="Disordered" evidence="2">
    <location>
        <begin position="629"/>
        <end position="658"/>
    </location>
</feature>
<dbReference type="Gene3D" id="3.40.50.920">
    <property type="match status" value="1"/>
</dbReference>
<dbReference type="InterPro" id="IPR009014">
    <property type="entry name" value="Transketo_C/PFOR_II"/>
</dbReference>
<feature type="domain" description="Pyruvate/ketoisovalerate oxidoreductase catalytic" evidence="3">
    <location>
        <begin position="31"/>
        <end position="219"/>
    </location>
</feature>
<dbReference type="Gene3D" id="3.40.920.10">
    <property type="entry name" value="Pyruvate-ferredoxin oxidoreductase, PFOR, domain III"/>
    <property type="match status" value="1"/>
</dbReference>
<dbReference type="NCBIfam" id="TIGR03710">
    <property type="entry name" value="OAFO_sf"/>
    <property type="match status" value="1"/>
</dbReference>
<gene>
    <name evidence="6" type="ORF">GCM10022280_11120</name>
</gene>
<feature type="domain" description="Pyruvate:ferredoxin oxidoreductase core" evidence="5">
    <location>
        <begin position="529"/>
        <end position="604"/>
    </location>
</feature>
<reference evidence="7" key="1">
    <citation type="journal article" date="2019" name="Int. J. Syst. Evol. Microbiol.">
        <title>The Global Catalogue of Microorganisms (GCM) 10K type strain sequencing project: providing services to taxonomists for standard genome sequencing and annotation.</title>
        <authorList>
            <consortium name="The Broad Institute Genomics Platform"/>
            <consortium name="The Broad Institute Genome Sequencing Center for Infectious Disease"/>
            <person name="Wu L."/>
            <person name="Ma J."/>
        </authorList>
    </citation>
    <scope>NUCLEOTIDE SEQUENCE [LARGE SCALE GENOMIC DNA]</scope>
    <source>
        <strain evidence="7">JCM 17563</strain>
    </source>
</reference>
<dbReference type="Gene3D" id="3.40.50.970">
    <property type="match status" value="1"/>
</dbReference>
<evidence type="ECO:0000259" key="4">
    <source>
        <dbReference type="Pfam" id="PF01855"/>
    </source>
</evidence>
<dbReference type="InterPro" id="IPR022367">
    <property type="entry name" value="2-oxoacid/accept_OxRdtase_asu"/>
</dbReference>